<evidence type="ECO:0000256" key="1">
    <source>
        <dbReference type="ARBA" id="ARBA00004141"/>
    </source>
</evidence>
<dbReference type="PROSITE" id="PS50262">
    <property type="entry name" value="G_PROTEIN_RECEP_F1_2"/>
    <property type="match status" value="1"/>
</dbReference>
<keyword evidence="4 8" id="KW-0297">G-protein coupled receptor</keyword>
<feature type="transmembrane region" description="Helical" evidence="9">
    <location>
        <begin position="51"/>
        <end position="70"/>
    </location>
</feature>
<keyword evidence="7 8" id="KW-0807">Transducer</keyword>
<comment type="similarity">
    <text evidence="8">Belongs to the G-protein coupled receptor 1 family.</text>
</comment>
<evidence type="ECO:0000256" key="4">
    <source>
        <dbReference type="ARBA" id="ARBA00023040"/>
    </source>
</evidence>
<gene>
    <name evidence="11" type="ORF">GSLYS_00018992001</name>
</gene>
<feature type="transmembrane region" description="Helical" evidence="9">
    <location>
        <begin position="312"/>
        <end position="333"/>
    </location>
</feature>
<dbReference type="PRINTS" id="PR00237">
    <property type="entry name" value="GPCRRHODOPSN"/>
</dbReference>
<dbReference type="AlphaFoldDB" id="A0AAV2IFM8"/>
<keyword evidence="6 8" id="KW-0675">Receptor</keyword>
<feature type="transmembrane region" description="Helical" evidence="9">
    <location>
        <begin position="82"/>
        <end position="99"/>
    </location>
</feature>
<organism evidence="11 12">
    <name type="scientific">Lymnaea stagnalis</name>
    <name type="common">Great pond snail</name>
    <name type="synonym">Helix stagnalis</name>
    <dbReference type="NCBI Taxonomy" id="6523"/>
    <lineage>
        <taxon>Eukaryota</taxon>
        <taxon>Metazoa</taxon>
        <taxon>Spiralia</taxon>
        <taxon>Lophotrochozoa</taxon>
        <taxon>Mollusca</taxon>
        <taxon>Gastropoda</taxon>
        <taxon>Heterobranchia</taxon>
        <taxon>Euthyneura</taxon>
        <taxon>Panpulmonata</taxon>
        <taxon>Hygrophila</taxon>
        <taxon>Lymnaeoidea</taxon>
        <taxon>Lymnaeidae</taxon>
        <taxon>Lymnaea</taxon>
    </lineage>
</organism>
<evidence type="ECO:0000256" key="3">
    <source>
        <dbReference type="ARBA" id="ARBA00022989"/>
    </source>
</evidence>
<keyword evidence="3 9" id="KW-1133">Transmembrane helix</keyword>
<comment type="caution">
    <text evidence="11">The sequence shown here is derived from an EMBL/GenBank/DDBJ whole genome shotgun (WGS) entry which is preliminary data.</text>
</comment>
<dbReference type="PROSITE" id="PS00237">
    <property type="entry name" value="G_PROTEIN_RECEP_F1_1"/>
    <property type="match status" value="1"/>
</dbReference>
<feature type="transmembrane region" description="Helical" evidence="9">
    <location>
        <begin position="269"/>
        <end position="292"/>
    </location>
</feature>
<dbReference type="PANTHER" id="PTHR24243:SF230">
    <property type="entry name" value="G-PROTEIN COUPLED RECEPTORS FAMILY 1 PROFILE DOMAIN-CONTAINING PROTEIN"/>
    <property type="match status" value="1"/>
</dbReference>
<name>A0AAV2IFM8_LYMST</name>
<evidence type="ECO:0000256" key="6">
    <source>
        <dbReference type="ARBA" id="ARBA00023170"/>
    </source>
</evidence>
<proteinExistence type="inferred from homology"/>
<dbReference type="Gene3D" id="1.20.1070.10">
    <property type="entry name" value="Rhodopsin 7-helix transmembrane proteins"/>
    <property type="match status" value="1"/>
</dbReference>
<dbReference type="Pfam" id="PF00001">
    <property type="entry name" value="7tm_1"/>
    <property type="match status" value="1"/>
</dbReference>
<feature type="domain" description="G-protein coupled receptors family 1 profile" evidence="10">
    <location>
        <begin position="62"/>
        <end position="326"/>
    </location>
</feature>
<dbReference type="EMBL" id="CAXITT010000717">
    <property type="protein sequence ID" value="CAL1545509.1"/>
    <property type="molecule type" value="Genomic_DNA"/>
</dbReference>
<dbReference type="Proteomes" id="UP001497497">
    <property type="component" value="Unassembled WGS sequence"/>
</dbReference>
<comment type="subcellular location">
    <subcellularLocation>
        <location evidence="1">Membrane</location>
        <topology evidence="1">Multi-pass membrane protein</topology>
    </subcellularLocation>
</comment>
<evidence type="ECO:0000256" key="2">
    <source>
        <dbReference type="ARBA" id="ARBA00022692"/>
    </source>
</evidence>
<feature type="transmembrane region" description="Helical" evidence="9">
    <location>
        <begin position="159"/>
        <end position="182"/>
    </location>
</feature>
<evidence type="ECO:0000259" key="10">
    <source>
        <dbReference type="PROSITE" id="PS50262"/>
    </source>
</evidence>
<evidence type="ECO:0000256" key="8">
    <source>
        <dbReference type="RuleBase" id="RU000688"/>
    </source>
</evidence>
<evidence type="ECO:0000256" key="5">
    <source>
        <dbReference type="ARBA" id="ARBA00023136"/>
    </source>
</evidence>
<protein>
    <recommendedName>
        <fullName evidence="10">G-protein coupled receptors family 1 profile domain-containing protein</fullName>
    </recommendedName>
</protein>
<keyword evidence="2 8" id="KW-0812">Transmembrane</keyword>
<dbReference type="GO" id="GO:0004930">
    <property type="term" value="F:G protein-coupled receptor activity"/>
    <property type="evidence" value="ECO:0007669"/>
    <property type="project" value="UniProtKB-KW"/>
</dbReference>
<dbReference type="GO" id="GO:0005886">
    <property type="term" value="C:plasma membrane"/>
    <property type="evidence" value="ECO:0007669"/>
    <property type="project" value="TreeGrafter"/>
</dbReference>
<evidence type="ECO:0000313" key="12">
    <source>
        <dbReference type="Proteomes" id="UP001497497"/>
    </source>
</evidence>
<dbReference type="PANTHER" id="PTHR24243">
    <property type="entry name" value="G-PROTEIN COUPLED RECEPTOR"/>
    <property type="match status" value="1"/>
</dbReference>
<dbReference type="InterPro" id="IPR017452">
    <property type="entry name" value="GPCR_Rhodpsn_7TM"/>
</dbReference>
<dbReference type="SUPFAM" id="SSF81321">
    <property type="entry name" value="Family A G protein-coupled receptor-like"/>
    <property type="match status" value="1"/>
</dbReference>
<reference evidence="11 12" key="1">
    <citation type="submission" date="2024-04" db="EMBL/GenBank/DDBJ databases">
        <authorList>
            <consortium name="Genoscope - CEA"/>
            <person name="William W."/>
        </authorList>
    </citation>
    <scope>NUCLEOTIDE SEQUENCE [LARGE SCALE GENOMIC DNA]</scope>
</reference>
<evidence type="ECO:0000256" key="7">
    <source>
        <dbReference type="ARBA" id="ARBA00023224"/>
    </source>
</evidence>
<dbReference type="InterPro" id="IPR000276">
    <property type="entry name" value="GPCR_Rhodpsn"/>
</dbReference>
<accession>A0AAV2IFM8</accession>
<evidence type="ECO:0000313" key="11">
    <source>
        <dbReference type="EMBL" id="CAL1545509.1"/>
    </source>
</evidence>
<keyword evidence="12" id="KW-1185">Reference proteome</keyword>
<keyword evidence="5 9" id="KW-0472">Membrane</keyword>
<evidence type="ECO:0000256" key="9">
    <source>
        <dbReference type="SAM" id="Phobius"/>
    </source>
</evidence>
<sequence length="345" mass="39766">MDSSENVSSSLNTDDDYNFSVSSYLDISSTSYDDTNVEDFNLWSERLLKNYMFVFCGFGLPANILIIATISKFHSRCPASFLLCYLALIDSVALVAKLLETQIIFYHVYLGRFGCKINSMPSVTLTSVSNWTVVLISSERYIAICKPLKKRIWCTNKRCKIAVSLMSGILTVTFVIVFFIFVDINSYGFCSVIHVTLNSFHWLQFILSIAIPFILVTILTNGVIRALYYARCQRRKFFIDKRSQKRHYLAEQQNQTAVSSSERMEKLSLLMMSTVLLYFVVYLPVCVTFLVIRPLYKNNFDSLVELITNIFYVLSDSSHVLNFFLYFVFVSGFRRNVYKLLRSVC</sequence>
<feature type="transmembrane region" description="Helical" evidence="9">
    <location>
        <begin position="202"/>
        <end position="228"/>
    </location>
</feature>